<keyword evidence="2 9" id="KW-0812">Transmembrane</keyword>
<dbReference type="GO" id="GO:0042392">
    <property type="term" value="F:sphingosine-1-phosphate phosphatase activity"/>
    <property type="evidence" value="ECO:0007669"/>
    <property type="project" value="TreeGrafter"/>
</dbReference>
<evidence type="ECO:0000256" key="9">
    <source>
        <dbReference type="SAM" id="Phobius"/>
    </source>
</evidence>
<feature type="region of interest" description="Disordered" evidence="8">
    <location>
        <begin position="15"/>
        <end position="35"/>
    </location>
</feature>
<feature type="domain" description="Phosphatidic acid phosphatase type 2/haloperoxidase" evidence="10">
    <location>
        <begin position="138"/>
        <end position="260"/>
    </location>
</feature>
<evidence type="ECO:0000256" key="8">
    <source>
        <dbReference type="SAM" id="MobiDB-lite"/>
    </source>
</evidence>
<keyword evidence="3" id="KW-0378">Hydrolase</keyword>
<evidence type="ECO:0000256" key="3">
    <source>
        <dbReference type="ARBA" id="ARBA00022801"/>
    </source>
</evidence>
<dbReference type="SUPFAM" id="SSF48317">
    <property type="entry name" value="Acid phosphatase/Vanadium-dependent haloperoxidase"/>
    <property type="match status" value="1"/>
</dbReference>
<dbReference type="PANTHER" id="PTHR14969:SF28">
    <property type="entry name" value="DIHYDROSPHINGOSINE 1-PHOSPHATE PHOSPHATASE LCB3-RELATED"/>
    <property type="match status" value="1"/>
</dbReference>
<evidence type="ECO:0000256" key="5">
    <source>
        <dbReference type="ARBA" id="ARBA00022989"/>
    </source>
</evidence>
<feature type="transmembrane region" description="Helical" evidence="9">
    <location>
        <begin position="142"/>
        <end position="161"/>
    </location>
</feature>
<evidence type="ECO:0000259" key="10">
    <source>
        <dbReference type="SMART" id="SM00014"/>
    </source>
</evidence>
<comment type="similarity">
    <text evidence="7">Belongs to the type 2 lipid phosphate phosphatase family.</text>
</comment>
<feature type="transmembrane region" description="Helical" evidence="9">
    <location>
        <begin position="274"/>
        <end position="293"/>
    </location>
</feature>
<feature type="transmembrane region" description="Helical" evidence="9">
    <location>
        <begin position="216"/>
        <end position="233"/>
    </location>
</feature>
<dbReference type="Pfam" id="PF01569">
    <property type="entry name" value="PAP2"/>
    <property type="match status" value="1"/>
</dbReference>
<dbReference type="GO" id="GO:0005789">
    <property type="term" value="C:endoplasmic reticulum membrane"/>
    <property type="evidence" value="ECO:0007669"/>
    <property type="project" value="UniProtKB-SubCell"/>
</dbReference>
<evidence type="ECO:0000256" key="2">
    <source>
        <dbReference type="ARBA" id="ARBA00022692"/>
    </source>
</evidence>
<feature type="transmembrane region" description="Helical" evidence="9">
    <location>
        <begin position="245"/>
        <end position="262"/>
    </location>
</feature>
<dbReference type="PANTHER" id="PTHR14969">
    <property type="entry name" value="SPHINGOSINE-1-PHOSPHATE PHOSPHOHYDROLASE"/>
    <property type="match status" value="1"/>
</dbReference>
<proteinExistence type="inferred from homology"/>
<evidence type="ECO:0000256" key="1">
    <source>
        <dbReference type="ARBA" id="ARBA00004477"/>
    </source>
</evidence>
<dbReference type="GO" id="GO:0006629">
    <property type="term" value="P:lipid metabolic process"/>
    <property type="evidence" value="ECO:0007669"/>
    <property type="project" value="UniProtKB-ARBA"/>
</dbReference>
<dbReference type="OrthoDB" id="301434at2759"/>
<comment type="subcellular location">
    <subcellularLocation>
        <location evidence="1">Endoplasmic reticulum membrane</location>
        <topology evidence="1">Multi-pass membrane protein</topology>
    </subcellularLocation>
</comment>
<feature type="compositionally biased region" description="Polar residues" evidence="8">
    <location>
        <begin position="17"/>
        <end position="31"/>
    </location>
</feature>
<evidence type="ECO:0000256" key="6">
    <source>
        <dbReference type="ARBA" id="ARBA00023136"/>
    </source>
</evidence>
<dbReference type="InterPro" id="IPR000326">
    <property type="entry name" value="PAP2/HPO"/>
</dbReference>
<evidence type="ECO:0000313" key="11">
    <source>
        <dbReference type="EMBL" id="CDR38604.1"/>
    </source>
</evidence>
<gene>
    <name evidence="11" type="ORF">CYFA0S_02e03576g</name>
</gene>
<dbReference type="InterPro" id="IPR036938">
    <property type="entry name" value="PAP2/HPO_sf"/>
</dbReference>
<dbReference type="AlphaFoldDB" id="A0A061ATB6"/>
<feature type="transmembrane region" description="Helical" evidence="9">
    <location>
        <begin position="109"/>
        <end position="130"/>
    </location>
</feature>
<accession>A0A061ATB6</accession>
<evidence type="ECO:0000256" key="4">
    <source>
        <dbReference type="ARBA" id="ARBA00022824"/>
    </source>
</evidence>
<dbReference type="EMBL" id="LK052887">
    <property type="protein sequence ID" value="CDR38604.1"/>
    <property type="molecule type" value="Genomic_DNA"/>
</dbReference>
<keyword evidence="5 9" id="KW-1133">Transmembrane helix</keyword>
<dbReference type="PhylomeDB" id="A0A061ATB6"/>
<keyword evidence="4" id="KW-0256">Endoplasmic reticulum</keyword>
<sequence>MSCTSRHRATAVMAHDLSSNSAVSTRPSTPDSAAERLKNSSQDSFAHLNHFDSKSPFADSGNYPHIHYKTKIHPLRFKVRQWLLPYVRAETPILASIQQKLRTPLIDFYFAYTANLASHTFYVLMLPLPIWFGYGNMTRDLVFMLGYGIYFSGFAKDFCCLPRPRSPPLHRITMSGYTAKEYGFPSSHAANATAVSVFMLNVILSNADKFESNWTLAAALITLGLYYNSLIFGRIYCGMHGFSDLAVGSFIGLLCYFIRVWTGPYWDSLILKGSGWYLVASALTNYALIYYHVEPVDDCPCYDDSVAFIGVIIGLEFSQWVYSHSSLNVEGNGMSCIDIPYSFQQLGFVKSLLRVLLGVSCVAIWKEISKPLLFKIIKPFYSLLVSEPDKDATTFNRIRSDTMKKREKLADVPELVKQIGKHEQQETVGPQSAIDERELEELRENQAYFTELDKMQRENVIFTCGVFKSRYDLSIIVRLIVYAGIPFCAVIIFPILTQICGLAVELN</sequence>
<dbReference type="CDD" id="cd03388">
    <property type="entry name" value="PAP2_SPPase1"/>
    <property type="match status" value="1"/>
</dbReference>
<dbReference type="SMART" id="SM00014">
    <property type="entry name" value="acidPPc"/>
    <property type="match status" value="1"/>
</dbReference>
<dbReference type="VEuPathDB" id="FungiDB:BON22_0178"/>
<name>A0A061ATB6_CYBFA</name>
<reference evidence="11" key="1">
    <citation type="journal article" date="2014" name="Genome Announc.">
        <title>Genome sequence of the yeast Cyberlindnera fabianii (Hansenula fabianii).</title>
        <authorList>
            <person name="Freel K.C."/>
            <person name="Sarilar V."/>
            <person name="Neuveglise C."/>
            <person name="Devillers H."/>
            <person name="Friedrich A."/>
            <person name="Schacherer J."/>
        </authorList>
    </citation>
    <scope>NUCLEOTIDE SEQUENCE</scope>
    <source>
        <strain evidence="11">YJS4271</strain>
    </source>
</reference>
<dbReference type="Gene3D" id="1.20.144.10">
    <property type="entry name" value="Phosphatidic acid phosphatase type 2/haloperoxidase"/>
    <property type="match status" value="1"/>
</dbReference>
<protein>
    <submittedName>
        <fullName evidence="11">CYFA0S02e03576g1_1</fullName>
    </submittedName>
</protein>
<keyword evidence="6 9" id="KW-0472">Membrane</keyword>
<evidence type="ECO:0000256" key="7">
    <source>
        <dbReference type="ARBA" id="ARBA00038324"/>
    </source>
</evidence>
<organism evidence="11">
    <name type="scientific">Cyberlindnera fabianii</name>
    <name type="common">Yeast</name>
    <name type="synonym">Hansenula fabianii</name>
    <dbReference type="NCBI Taxonomy" id="36022"/>
    <lineage>
        <taxon>Eukaryota</taxon>
        <taxon>Fungi</taxon>
        <taxon>Dikarya</taxon>
        <taxon>Ascomycota</taxon>
        <taxon>Saccharomycotina</taxon>
        <taxon>Saccharomycetes</taxon>
        <taxon>Phaffomycetales</taxon>
        <taxon>Phaffomycetaceae</taxon>
        <taxon>Cyberlindnera</taxon>
    </lineage>
</organism>
<feature type="transmembrane region" description="Helical" evidence="9">
    <location>
        <begin position="182"/>
        <end position="204"/>
    </location>
</feature>
<feature type="transmembrane region" description="Helical" evidence="9">
    <location>
        <begin position="479"/>
        <end position="504"/>
    </location>
</feature>